<feature type="transmembrane region" description="Helical" evidence="1">
    <location>
        <begin position="133"/>
        <end position="154"/>
    </location>
</feature>
<protein>
    <recommendedName>
        <fullName evidence="4">DNA topoisomerase IV subunit B</fullName>
    </recommendedName>
</protein>
<feature type="transmembrane region" description="Helical" evidence="1">
    <location>
        <begin position="95"/>
        <end position="121"/>
    </location>
</feature>
<dbReference type="Proteomes" id="UP000005551">
    <property type="component" value="Unassembled WGS sequence"/>
</dbReference>
<organism evidence="2 3">
    <name type="scientific">Nitritalea halalkaliphila LW7</name>
    <dbReference type="NCBI Taxonomy" id="1189621"/>
    <lineage>
        <taxon>Bacteria</taxon>
        <taxon>Pseudomonadati</taxon>
        <taxon>Bacteroidota</taxon>
        <taxon>Cytophagia</taxon>
        <taxon>Cytophagales</taxon>
        <taxon>Cyclobacteriaceae</taxon>
        <taxon>Nitritalea</taxon>
    </lineage>
</organism>
<keyword evidence="1" id="KW-1133">Transmembrane helix</keyword>
<evidence type="ECO:0000256" key="1">
    <source>
        <dbReference type="SAM" id="Phobius"/>
    </source>
</evidence>
<keyword evidence="1" id="KW-0812">Transmembrane</keyword>
<feature type="transmembrane region" description="Helical" evidence="1">
    <location>
        <begin position="7"/>
        <end position="26"/>
    </location>
</feature>
<name>I5C6W7_9BACT</name>
<sequence>MYFRFGKVFHFATVLLFIIIFLYLYASMPDRVAIEITAEGYPLKELAKDTFFYTGIFIFLGLNVALLFPAKLIENGSISSIRRIFPRGDVFRDQMLTWMYTFVGILNLSMGLLTLFVHSLNNLNEVTSTTFDSFFYIIPVVITLWIGGLFYLIAQKFKAIQA</sequence>
<proteinExistence type="predicted"/>
<reference evidence="2 3" key="1">
    <citation type="submission" date="2012-05" db="EMBL/GenBank/DDBJ databases">
        <title>Genome sequence of Nitritalea halalkaliphila LW7.</title>
        <authorList>
            <person name="Jangir P.K."/>
            <person name="Singh A."/>
            <person name="Shivaji S."/>
            <person name="Sharma R."/>
        </authorList>
    </citation>
    <scope>NUCLEOTIDE SEQUENCE [LARGE SCALE GENOMIC DNA]</scope>
    <source>
        <strain evidence="2 3">LW7</strain>
    </source>
</reference>
<dbReference type="EMBL" id="AJYA01000014">
    <property type="protein sequence ID" value="EIM77569.1"/>
    <property type="molecule type" value="Genomic_DNA"/>
</dbReference>
<evidence type="ECO:0000313" key="3">
    <source>
        <dbReference type="Proteomes" id="UP000005551"/>
    </source>
</evidence>
<evidence type="ECO:0000313" key="2">
    <source>
        <dbReference type="EMBL" id="EIM77569.1"/>
    </source>
</evidence>
<comment type="caution">
    <text evidence="2">The sequence shown here is derived from an EMBL/GenBank/DDBJ whole genome shotgun (WGS) entry which is preliminary data.</text>
</comment>
<dbReference type="OrthoDB" id="838071at2"/>
<accession>I5C6W7</accession>
<keyword evidence="3" id="KW-1185">Reference proteome</keyword>
<evidence type="ECO:0008006" key="4">
    <source>
        <dbReference type="Google" id="ProtNLM"/>
    </source>
</evidence>
<keyword evidence="1" id="KW-0472">Membrane</keyword>
<dbReference type="AlphaFoldDB" id="I5C6W7"/>
<feature type="transmembrane region" description="Helical" evidence="1">
    <location>
        <begin position="51"/>
        <end position="74"/>
    </location>
</feature>
<dbReference type="STRING" id="1189621.A3SI_06419"/>
<gene>
    <name evidence="2" type="ORF">A3SI_06419</name>
</gene>
<dbReference type="RefSeq" id="WP_009054102.1">
    <property type="nucleotide sequence ID" value="NZ_AJYA01000014.1"/>
</dbReference>